<gene>
    <name evidence="1" type="ORF">BU25DRAFT_454886</name>
</gene>
<accession>A0ACB6SDU9</accession>
<evidence type="ECO:0000313" key="1">
    <source>
        <dbReference type="EMBL" id="KAF2631434.1"/>
    </source>
</evidence>
<protein>
    <submittedName>
        <fullName evidence="1">Uncharacterized protein</fullName>
    </submittedName>
</protein>
<sequence>MKNLTTLLAIASLTTLTAAAPSLVEGSCGKCDTFPGPQIGGNAQIPLRNSANKSDGKAYKCTTFGKEVRLSTCTNQICSLCMIFKDDDCQGDILQWGGPGSEFGGQGARSYFCI</sequence>
<evidence type="ECO:0000313" key="2">
    <source>
        <dbReference type="Proteomes" id="UP000799754"/>
    </source>
</evidence>
<keyword evidence="2" id="KW-1185">Reference proteome</keyword>
<dbReference type="Proteomes" id="UP000799754">
    <property type="component" value="Unassembled WGS sequence"/>
</dbReference>
<reference evidence="1" key="1">
    <citation type="journal article" date="2020" name="Stud. Mycol.">
        <title>101 Dothideomycetes genomes: a test case for predicting lifestyles and emergence of pathogens.</title>
        <authorList>
            <person name="Haridas S."/>
            <person name="Albert R."/>
            <person name="Binder M."/>
            <person name="Bloem J."/>
            <person name="Labutti K."/>
            <person name="Salamov A."/>
            <person name="Andreopoulos B."/>
            <person name="Baker S."/>
            <person name="Barry K."/>
            <person name="Bills G."/>
            <person name="Bluhm B."/>
            <person name="Cannon C."/>
            <person name="Castanera R."/>
            <person name="Culley D."/>
            <person name="Daum C."/>
            <person name="Ezra D."/>
            <person name="Gonzalez J."/>
            <person name="Henrissat B."/>
            <person name="Kuo A."/>
            <person name="Liang C."/>
            <person name="Lipzen A."/>
            <person name="Lutzoni F."/>
            <person name="Magnuson J."/>
            <person name="Mondo S."/>
            <person name="Nolan M."/>
            <person name="Ohm R."/>
            <person name="Pangilinan J."/>
            <person name="Park H.-J."/>
            <person name="Ramirez L."/>
            <person name="Alfaro M."/>
            <person name="Sun H."/>
            <person name="Tritt A."/>
            <person name="Yoshinaga Y."/>
            <person name="Zwiers L.-H."/>
            <person name="Turgeon B."/>
            <person name="Goodwin S."/>
            <person name="Spatafora J."/>
            <person name="Crous P."/>
            <person name="Grigoriev I."/>
        </authorList>
    </citation>
    <scope>NUCLEOTIDE SEQUENCE</scope>
    <source>
        <strain evidence="1">CBS 525.71</strain>
    </source>
</reference>
<organism evidence="1 2">
    <name type="scientific">Macroventuria anomochaeta</name>
    <dbReference type="NCBI Taxonomy" id="301207"/>
    <lineage>
        <taxon>Eukaryota</taxon>
        <taxon>Fungi</taxon>
        <taxon>Dikarya</taxon>
        <taxon>Ascomycota</taxon>
        <taxon>Pezizomycotina</taxon>
        <taxon>Dothideomycetes</taxon>
        <taxon>Pleosporomycetidae</taxon>
        <taxon>Pleosporales</taxon>
        <taxon>Pleosporineae</taxon>
        <taxon>Didymellaceae</taxon>
        <taxon>Macroventuria</taxon>
    </lineage>
</organism>
<dbReference type="EMBL" id="MU006704">
    <property type="protein sequence ID" value="KAF2631434.1"/>
    <property type="molecule type" value="Genomic_DNA"/>
</dbReference>
<comment type="caution">
    <text evidence="1">The sequence shown here is derived from an EMBL/GenBank/DDBJ whole genome shotgun (WGS) entry which is preliminary data.</text>
</comment>
<proteinExistence type="predicted"/>
<name>A0ACB6SDU9_9PLEO</name>